<protein>
    <submittedName>
        <fullName evidence="1">Uncharacterized protein</fullName>
    </submittedName>
</protein>
<evidence type="ECO:0000313" key="1">
    <source>
        <dbReference type="EMBL" id="BAT80888.1"/>
    </source>
</evidence>
<dbReference type="AlphaFoldDB" id="A0A0S3RJY2"/>
<proteinExistence type="predicted"/>
<evidence type="ECO:0000313" key="2">
    <source>
        <dbReference type="Proteomes" id="UP000291084"/>
    </source>
</evidence>
<gene>
    <name evidence="1" type="primary">Vigan.03G050500</name>
    <name evidence="1" type="ORF">VIGAN_03050500</name>
</gene>
<name>A0A0S3RJY2_PHAAN</name>
<keyword evidence="2" id="KW-1185">Reference proteome</keyword>
<feature type="non-terminal residue" evidence="1">
    <location>
        <position position="81"/>
    </location>
</feature>
<dbReference type="EMBL" id="AP015036">
    <property type="protein sequence ID" value="BAT80888.1"/>
    <property type="molecule type" value="Genomic_DNA"/>
</dbReference>
<accession>A0A0S3RJY2</accession>
<reference evidence="1 2" key="1">
    <citation type="journal article" date="2015" name="Sci. Rep.">
        <title>The power of single molecule real-time sequencing technology in the de novo assembly of a eukaryotic genome.</title>
        <authorList>
            <person name="Sakai H."/>
            <person name="Naito K."/>
            <person name="Ogiso-Tanaka E."/>
            <person name="Takahashi Y."/>
            <person name="Iseki K."/>
            <person name="Muto C."/>
            <person name="Satou K."/>
            <person name="Teruya K."/>
            <person name="Shiroma A."/>
            <person name="Shimoji M."/>
            <person name="Hirano T."/>
            <person name="Itoh T."/>
            <person name="Kaga A."/>
            <person name="Tomooka N."/>
        </authorList>
    </citation>
    <scope>NUCLEOTIDE SEQUENCE [LARGE SCALE GENOMIC DNA]</scope>
    <source>
        <strain evidence="2">cv. Shumari</strain>
    </source>
</reference>
<organism evidence="1 2">
    <name type="scientific">Vigna angularis var. angularis</name>
    <dbReference type="NCBI Taxonomy" id="157739"/>
    <lineage>
        <taxon>Eukaryota</taxon>
        <taxon>Viridiplantae</taxon>
        <taxon>Streptophyta</taxon>
        <taxon>Embryophyta</taxon>
        <taxon>Tracheophyta</taxon>
        <taxon>Spermatophyta</taxon>
        <taxon>Magnoliopsida</taxon>
        <taxon>eudicotyledons</taxon>
        <taxon>Gunneridae</taxon>
        <taxon>Pentapetalae</taxon>
        <taxon>rosids</taxon>
        <taxon>fabids</taxon>
        <taxon>Fabales</taxon>
        <taxon>Fabaceae</taxon>
        <taxon>Papilionoideae</taxon>
        <taxon>50 kb inversion clade</taxon>
        <taxon>NPAAA clade</taxon>
        <taxon>indigoferoid/millettioid clade</taxon>
        <taxon>Phaseoleae</taxon>
        <taxon>Vigna</taxon>
    </lineage>
</organism>
<dbReference type="Proteomes" id="UP000291084">
    <property type="component" value="Chromosome 3"/>
</dbReference>
<sequence>MVIIQGRKTHNYKGRGKRCKETHDVPRGALSSGPASMICHCLQFRFSNGGQKERKREKINSQILANVLSFRRTYITVKCKS</sequence>